<dbReference type="CDD" id="cd06093">
    <property type="entry name" value="PX_domain"/>
    <property type="match status" value="1"/>
</dbReference>
<dbReference type="GeneID" id="36399841"/>
<dbReference type="Gene3D" id="3.30.1520.10">
    <property type="entry name" value="Phox-like domain"/>
    <property type="match status" value="1"/>
</dbReference>
<dbReference type="RefSeq" id="XP_024584006.1">
    <property type="nucleotide sequence ID" value="XM_024718626.1"/>
</dbReference>
<sequence>MDVISTPIIKFSGRHRKRALSIDLPDATAWLNNLQIDLQTAVNGTKVLYEIHAKFVPRCQDDPIVWTVSHSFDAFRRFRKQLLQKLQPGHNCPAECKWLYSVVKNHFPKPKLFSSNALSITEERRQSLLRILRILQESLTNRSNQGCNVLVGDVCYDFAAFICSKNCNVHDISFVTMLSSQLSSVESTRLSLVSDCNDDRRSTSKSNVPCRCGSCQVQGKARPVRTNRCVRVSA</sequence>
<dbReference type="GO" id="GO:0035091">
    <property type="term" value="F:phosphatidylinositol binding"/>
    <property type="evidence" value="ECO:0007669"/>
    <property type="project" value="InterPro"/>
</dbReference>
<evidence type="ECO:0000313" key="1">
    <source>
        <dbReference type="EMBL" id="CEG47637.1"/>
    </source>
</evidence>
<name>A0A0P1AZW6_PLAHL</name>
<dbReference type="EMBL" id="CCYD01002664">
    <property type="protein sequence ID" value="CEG47637.1"/>
    <property type="molecule type" value="Genomic_DNA"/>
</dbReference>
<dbReference type="SUPFAM" id="SSF64268">
    <property type="entry name" value="PX domain"/>
    <property type="match status" value="1"/>
</dbReference>
<proteinExistence type="predicted"/>
<protein>
    <submittedName>
        <fullName evidence="1">Phox homologous domain</fullName>
    </submittedName>
</protein>
<dbReference type="InterPro" id="IPR036871">
    <property type="entry name" value="PX_dom_sf"/>
</dbReference>
<dbReference type="Proteomes" id="UP000054928">
    <property type="component" value="Unassembled WGS sequence"/>
</dbReference>
<dbReference type="OMA" id="RYEVHAT"/>
<keyword evidence="2" id="KW-1185">Reference proteome</keyword>
<evidence type="ECO:0000313" key="2">
    <source>
        <dbReference type="Proteomes" id="UP000054928"/>
    </source>
</evidence>
<organism evidence="1 2">
    <name type="scientific">Plasmopara halstedii</name>
    <name type="common">Downy mildew of sunflower</name>
    <dbReference type="NCBI Taxonomy" id="4781"/>
    <lineage>
        <taxon>Eukaryota</taxon>
        <taxon>Sar</taxon>
        <taxon>Stramenopiles</taxon>
        <taxon>Oomycota</taxon>
        <taxon>Peronosporomycetes</taxon>
        <taxon>Peronosporales</taxon>
        <taxon>Peronosporaceae</taxon>
        <taxon>Plasmopara</taxon>
    </lineage>
</organism>
<dbReference type="OrthoDB" id="159404at2759"/>
<accession>A0A0P1AZW6</accession>
<dbReference type="AlphaFoldDB" id="A0A0P1AZW6"/>
<reference evidence="2" key="1">
    <citation type="submission" date="2014-09" db="EMBL/GenBank/DDBJ databases">
        <authorList>
            <person name="Sharma Rahul"/>
            <person name="Thines Marco"/>
        </authorList>
    </citation>
    <scope>NUCLEOTIDE SEQUENCE [LARGE SCALE GENOMIC DNA]</scope>
</reference>